<proteinExistence type="predicted"/>
<dbReference type="Proteomes" id="UP000235392">
    <property type="component" value="Unassembled WGS sequence"/>
</dbReference>
<evidence type="ECO:0000256" key="1">
    <source>
        <dbReference type="SAM" id="MobiDB-lite"/>
    </source>
</evidence>
<dbReference type="InterPro" id="IPR057194">
    <property type="entry name" value="DUF7872"/>
</dbReference>
<dbReference type="OrthoDB" id="2501761at2759"/>
<dbReference type="Proteomes" id="UP000235388">
    <property type="component" value="Unassembled WGS sequence"/>
</dbReference>
<accession>A0A2N5SL80</accession>
<comment type="caution">
    <text evidence="4">The sequence shown here is derived from an EMBL/GenBank/DDBJ whole genome shotgun (WGS) entry which is preliminary data.</text>
</comment>
<feature type="domain" description="DUF7872" evidence="3">
    <location>
        <begin position="254"/>
        <end position="472"/>
    </location>
</feature>
<organism evidence="4 6">
    <name type="scientific">Puccinia coronata f. sp. avenae</name>
    <dbReference type="NCBI Taxonomy" id="200324"/>
    <lineage>
        <taxon>Eukaryota</taxon>
        <taxon>Fungi</taxon>
        <taxon>Dikarya</taxon>
        <taxon>Basidiomycota</taxon>
        <taxon>Pucciniomycotina</taxon>
        <taxon>Pucciniomycetes</taxon>
        <taxon>Pucciniales</taxon>
        <taxon>Pucciniaceae</taxon>
        <taxon>Puccinia</taxon>
    </lineage>
</organism>
<dbReference type="AlphaFoldDB" id="A0A2N5SL80"/>
<dbReference type="EMBL" id="PGCJ01000933">
    <property type="protein sequence ID" value="PLW13985.1"/>
    <property type="molecule type" value="Genomic_DNA"/>
</dbReference>
<keyword evidence="6" id="KW-1185">Reference proteome</keyword>
<keyword evidence="2" id="KW-0732">Signal</keyword>
<evidence type="ECO:0000313" key="4">
    <source>
        <dbReference type="EMBL" id="PLW13985.1"/>
    </source>
</evidence>
<dbReference type="EMBL" id="PGCI01000022">
    <property type="protein sequence ID" value="PLW48662.1"/>
    <property type="molecule type" value="Genomic_DNA"/>
</dbReference>
<evidence type="ECO:0000313" key="6">
    <source>
        <dbReference type="Proteomes" id="UP000235388"/>
    </source>
</evidence>
<reference evidence="6 7" key="1">
    <citation type="submission" date="2017-11" db="EMBL/GenBank/DDBJ databases">
        <title>De novo assembly and phasing of dikaryotic genomes from two isolates of Puccinia coronata f. sp. avenae, the causal agent of oat crown rust.</title>
        <authorList>
            <person name="Miller M.E."/>
            <person name="Zhang Y."/>
            <person name="Omidvar V."/>
            <person name="Sperschneider J."/>
            <person name="Schwessinger B."/>
            <person name="Raley C."/>
            <person name="Palmer J.M."/>
            <person name="Garnica D."/>
            <person name="Upadhyaya N."/>
            <person name="Rathjen J."/>
            <person name="Taylor J.M."/>
            <person name="Park R.F."/>
            <person name="Dodds P.N."/>
            <person name="Hirsch C.D."/>
            <person name="Kianian S.F."/>
            <person name="Figueroa M."/>
        </authorList>
    </citation>
    <scope>NUCLEOTIDE SEQUENCE [LARGE SCALE GENOMIC DNA]</scope>
    <source>
        <strain evidence="4">12NC29</strain>
        <strain evidence="5">12SD80</strain>
    </source>
</reference>
<dbReference type="PANTHER" id="PTHR33339">
    <property type="entry name" value="LYSM DOMAIN-CONTAINING PROTEIN"/>
    <property type="match status" value="1"/>
</dbReference>
<dbReference type="Pfam" id="PF25278">
    <property type="entry name" value="DUF7872"/>
    <property type="match status" value="1"/>
</dbReference>
<dbReference type="PANTHER" id="PTHR33339:SF1">
    <property type="entry name" value="LYSM DOMAIN-CONTAINING PROTEIN"/>
    <property type="match status" value="1"/>
</dbReference>
<gene>
    <name evidence="4" type="ORF">PCANC_18122</name>
    <name evidence="5" type="ORF">PCASD_03400</name>
</gene>
<evidence type="ECO:0000259" key="3">
    <source>
        <dbReference type="Pfam" id="PF25278"/>
    </source>
</evidence>
<protein>
    <recommendedName>
        <fullName evidence="3">DUF7872 domain-containing protein</fullName>
    </recommendedName>
</protein>
<sequence length="472" mass="52134">MSWRISFLLWFKLSIFLGLQVILIAHASESQQPSLEKRGFPFGSSSTGQSNGGSSSSSKENPQGPPKDPSEPLPEQCKLKPLTPQTWATLQLDNYLQTYPGGANITLSEYASSKGTPNFQCGIGNGCNAGQPCYPVPITDWYILFAVQQWNVKMNTMRSAIAYAMNFVKSTMATLFATLIPAYDTYQVDRMKLNLGVNGAMTMCSNTILLDLFSLFHNFQDSVGDALNILNNVIGAAMDFASGLIPSPDPPEGPHREGFNMWAHLEKQMTGYEELLTTKLSNTTSTVTNSGISTDQGIYGQLRNGEYIKPVESIFLPIVEDDIKNVTIAISLVKVLRMLDAFVTIGEDVCNKNGKDGAFDGDNVLSYCDRQGTMFNIIRVKDKKRSMNFANAWAIENRFGYSTQLLTNASWSCQQKYGGFEPFPYKNLTLPRDVLADCIVNLPVCDCRDPKIKKDIHKHGVVKACRKAGLPI</sequence>
<evidence type="ECO:0000313" key="5">
    <source>
        <dbReference type="EMBL" id="PLW48662.1"/>
    </source>
</evidence>
<feature type="compositionally biased region" description="Low complexity" evidence="1">
    <location>
        <begin position="43"/>
        <end position="58"/>
    </location>
</feature>
<feature type="chain" id="PRO_5015083558" description="DUF7872 domain-containing protein" evidence="2">
    <location>
        <begin position="28"/>
        <end position="472"/>
    </location>
</feature>
<evidence type="ECO:0000256" key="2">
    <source>
        <dbReference type="SAM" id="SignalP"/>
    </source>
</evidence>
<evidence type="ECO:0000313" key="7">
    <source>
        <dbReference type="Proteomes" id="UP000235392"/>
    </source>
</evidence>
<name>A0A2N5SL80_9BASI</name>
<feature type="signal peptide" evidence="2">
    <location>
        <begin position="1"/>
        <end position="27"/>
    </location>
</feature>
<feature type="region of interest" description="Disordered" evidence="1">
    <location>
        <begin position="34"/>
        <end position="78"/>
    </location>
</feature>